<comment type="catalytic activity">
    <reaction evidence="4">
        <text>chorismate + L-glutamine = anthranilate + pyruvate + L-glutamate + H(+)</text>
        <dbReference type="Rhea" id="RHEA:21732"/>
        <dbReference type="ChEBI" id="CHEBI:15361"/>
        <dbReference type="ChEBI" id="CHEBI:15378"/>
        <dbReference type="ChEBI" id="CHEBI:16567"/>
        <dbReference type="ChEBI" id="CHEBI:29748"/>
        <dbReference type="ChEBI" id="CHEBI:29985"/>
        <dbReference type="ChEBI" id="CHEBI:58359"/>
        <dbReference type="EC" id="4.1.3.27"/>
    </reaction>
</comment>
<evidence type="ECO:0000259" key="5">
    <source>
        <dbReference type="Pfam" id="PF00117"/>
    </source>
</evidence>
<evidence type="ECO:0000313" key="7">
    <source>
        <dbReference type="EMBL" id="GEB97483.1"/>
    </source>
</evidence>
<reference evidence="7 9" key="2">
    <citation type="submission" date="2019-06" db="EMBL/GenBank/DDBJ databases">
        <title>Whole genome shotgun sequence of Corynebacterium flavescens NBRC 14136.</title>
        <authorList>
            <person name="Hosoyama A."/>
            <person name="Uohara A."/>
            <person name="Ohji S."/>
            <person name="Ichikawa N."/>
        </authorList>
    </citation>
    <scope>NUCLEOTIDE SEQUENCE [LARGE SCALE GENOMIC DNA]</scope>
    <source>
        <strain evidence="7 9">NBRC 14136</strain>
    </source>
</reference>
<evidence type="ECO:0000256" key="2">
    <source>
        <dbReference type="ARBA" id="ARBA00022962"/>
    </source>
</evidence>
<dbReference type="PRINTS" id="PR00096">
    <property type="entry name" value="GATASE"/>
</dbReference>
<dbReference type="PRINTS" id="PR00099">
    <property type="entry name" value="CPSGATASE"/>
</dbReference>
<evidence type="ECO:0000256" key="3">
    <source>
        <dbReference type="ARBA" id="ARBA00023239"/>
    </source>
</evidence>
<organism evidence="6 8">
    <name type="scientific">Corynebacterium flavescens</name>
    <dbReference type="NCBI Taxonomy" id="28028"/>
    <lineage>
        <taxon>Bacteria</taxon>
        <taxon>Bacillati</taxon>
        <taxon>Actinomycetota</taxon>
        <taxon>Actinomycetes</taxon>
        <taxon>Mycobacteriales</taxon>
        <taxon>Corynebacteriaceae</taxon>
        <taxon>Corynebacterium</taxon>
    </lineage>
</organism>
<dbReference type="PROSITE" id="PS51273">
    <property type="entry name" value="GATASE_TYPE_1"/>
    <property type="match status" value="1"/>
</dbReference>
<dbReference type="NCBIfam" id="NF004169">
    <property type="entry name" value="PRK05637.1"/>
    <property type="match status" value="1"/>
</dbReference>
<name>A0A1L7CQ18_CORFL</name>
<keyword evidence="8" id="KW-1185">Reference proteome</keyword>
<dbReference type="KEGG" id="cfc:CFLV_12730"/>
<keyword evidence="2" id="KW-0315">Glutamine amidotransferase</keyword>
<dbReference type="InterPro" id="IPR006221">
    <property type="entry name" value="TrpG/PapA_dom"/>
</dbReference>
<protein>
    <recommendedName>
        <fullName evidence="1">anthranilate synthase</fullName>
        <ecNumber evidence="1">4.1.3.27</ecNumber>
    </recommendedName>
</protein>
<accession>A0A1L7CQ18</accession>
<dbReference type="PRINTS" id="PR00097">
    <property type="entry name" value="ANTSNTHASEII"/>
</dbReference>
<dbReference type="InterPro" id="IPR029062">
    <property type="entry name" value="Class_I_gatase-like"/>
</dbReference>
<dbReference type="CDD" id="cd01743">
    <property type="entry name" value="GATase1_Anthranilate_Synthase"/>
    <property type="match status" value="1"/>
</dbReference>
<dbReference type="EMBL" id="CP009246">
    <property type="protein sequence ID" value="APT87927.1"/>
    <property type="molecule type" value="Genomic_DNA"/>
</dbReference>
<evidence type="ECO:0000313" key="6">
    <source>
        <dbReference type="EMBL" id="APT87927.1"/>
    </source>
</evidence>
<dbReference type="PANTHER" id="PTHR43418">
    <property type="entry name" value="MULTIFUNCTIONAL TRYPTOPHAN BIOSYNTHESIS PROTEIN-RELATED"/>
    <property type="match status" value="1"/>
</dbReference>
<dbReference type="STRING" id="28028.CFLV_12730"/>
<dbReference type="AlphaFoldDB" id="A0A1L7CQ18"/>
<dbReference type="PANTHER" id="PTHR43418:SF2">
    <property type="entry name" value="BIFUNCTIONAL PROTEIN TRPGD"/>
    <property type="match status" value="1"/>
</dbReference>
<evidence type="ECO:0000313" key="9">
    <source>
        <dbReference type="Proteomes" id="UP000315353"/>
    </source>
</evidence>
<dbReference type="GO" id="GO:0000162">
    <property type="term" value="P:L-tryptophan biosynthetic process"/>
    <property type="evidence" value="ECO:0007669"/>
    <property type="project" value="TreeGrafter"/>
</dbReference>
<evidence type="ECO:0000256" key="4">
    <source>
        <dbReference type="ARBA" id="ARBA00047683"/>
    </source>
</evidence>
<dbReference type="Proteomes" id="UP000315353">
    <property type="component" value="Unassembled WGS sequence"/>
</dbReference>
<dbReference type="Proteomes" id="UP000185479">
    <property type="component" value="Chromosome"/>
</dbReference>
<dbReference type="GeneID" id="82881526"/>
<dbReference type="Gene3D" id="3.40.50.880">
    <property type="match status" value="1"/>
</dbReference>
<sequence length="221" mass="23444">MNKSPHVVLIDNRDSFIYNLVDALAGYRTTVFRNTVPVADVLAAQPDIICLSPGPGHPHDAGYMMQLIDAALGKVPIFGVCLGFQALLDYHGGTVAPCGPVHGQTVPMTLTPGGAQHPVFRGLTVDAEPDNPGYVGTQVPVARYHSLGCIEIPEGMRSLAHTPTEIGEVVMAAETLDGMALGVQFHPESVLTPAGPIILERCIEQLVNHLVTPTPSSSERL</sequence>
<dbReference type="GO" id="GO:0004048">
    <property type="term" value="F:anthranilate phosphoribosyltransferase activity"/>
    <property type="evidence" value="ECO:0007669"/>
    <property type="project" value="TreeGrafter"/>
</dbReference>
<dbReference type="InterPro" id="IPR050472">
    <property type="entry name" value="Anth_synth/Amidotransfase"/>
</dbReference>
<dbReference type="GO" id="GO:0004049">
    <property type="term" value="F:anthranilate synthase activity"/>
    <property type="evidence" value="ECO:0007669"/>
    <property type="project" value="UniProtKB-EC"/>
</dbReference>
<dbReference type="GO" id="GO:0005829">
    <property type="term" value="C:cytosol"/>
    <property type="evidence" value="ECO:0007669"/>
    <property type="project" value="TreeGrafter"/>
</dbReference>
<dbReference type="RefSeq" id="WP_075730858.1">
    <property type="nucleotide sequence ID" value="NZ_BJNB01000011.1"/>
</dbReference>
<dbReference type="InterPro" id="IPR017926">
    <property type="entry name" value="GATASE"/>
</dbReference>
<dbReference type="SUPFAM" id="SSF52317">
    <property type="entry name" value="Class I glutamine amidotransferase-like"/>
    <property type="match status" value="1"/>
</dbReference>
<dbReference type="OrthoDB" id="9803598at2"/>
<feature type="domain" description="Glutamine amidotransferase" evidence="5">
    <location>
        <begin position="8"/>
        <end position="203"/>
    </location>
</feature>
<keyword evidence="3 6" id="KW-0456">Lyase</keyword>
<dbReference type="GO" id="GO:0002047">
    <property type="term" value="P:phenazine biosynthetic process"/>
    <property type="evidence" value="ECO:0007669"/>
    <property type="project" value="TreeGrafter"/>
</dbReference>
<evidence type="ECO:0000313" key="8">
    <source>
        <dbReference type="Proteomes" id="UP000185479"/>
    </source>
</evidence>
<dbReference type="Pfam" id="PF00117">
    <property type="entry name" value="GATase"/>
    <property type="match status" value="1"/>
</dbReference>
<gene>
    <name evidence="7" type="primary">trpG</name>
    <name evidence="7" type="ORF">CFL01nite_09780</name>
    <name evidence="6" type="ORF">CFLV_12730</name>
</gene>
<dbReference type="EC" id="4.1.3.27" evidence="1"/>
<reference evidence="6 8" key="1">
    <citation type="submission" date="2014-08" db="EMBL/GenBank/DDBJ databases">
        <title>Complete genome sequence of Corynebacterium flavescens OJ8(T)(=DSM 20296(T)), isolated from cheese.</title>
        <authorList>
            <person name="Ruckert C."/>
            <person name="Albersmeier A."/>
            <person name="Winkler A."/>
            <person name="Kalinowski J."/>
        </authorList>
    </citation>
    <scope>NUCLEOTIDE SEQUENCE [LARGE SCALE GENOMIC DNA]</scope>
    <source>
        <strain evidence="6 8">OJ8</strain>
    </source>
</reference>
<proteinExistence type="predicted"/>
<evidence type="ECO:0000256" key="1">
    <source>
        <dbReference type="ARBA" id="ARBA00012266"/>
    </source>
</evidence>
<dbReference type="EMBL" id="BJNB01000011">
    <property type="protein sequence ID" value="GEB97483.1"/>
    <property type="molecule type" value="Genomic_DNA"/>
</dbReference>